<dbReference type="EMBL" id="CP030140">
    <property type="protein sequence ID" value="AWX69199.1"/>
    <property type="molecule type" value="Genomic_DNA"/>
</dbReference>
<keyword evidence="1" id="KW-0472">Membrane</keyword>
<feature type="transmembrane region" description="Helical" evidence="1">
    <location>
        <begin position="21"/>
        <end position="48"/>
    </location>
</feature>
<protein>
    <submittedName>
        <fullName evidence="2">Uncharacterized protein</fullName>
    </submittedName>
</protein>
<evidence type="ECO:0000313" key="3">
    <source>
        <dbReference type="Proteomes" id="UP000250218"/>
    </source>
</evidence>
<evidence type="ECO:0000256" key="1">
    <source>
        <dbReference type="SAM" id="Phobius"/>
    </source>
</evidence>
<keyword evidence="1" id="KW-1133">Transmembrane helix</keyword>
<organism evidence="2 3">
    <name type="scientific">[Mycoplasma] anseris</name>
    <dbReference type="NCBI Taxonomy" id="92400"/>
    <lineage>
        <taxon>Bacteria</taxon>
        <taxon>Bacillati</taxon>
        <taxon>Mycoplasmatota</taxon>
        <taxon>Mycoplasmoidales</taxon>
        <taxon>Metamycoplasmataceae</taxon>
        <taxon>Metamycoplasma</taxon>
    </lineage>
</organism>
<reference evidence="3" key="1">
    <citation type="submission" date="2018-06" db="EMBL/GenBank/DDBJ databases">
        <title>Complete genome sequences of Mycoplasma anatis, M. anseris and M. cloacale type strains.</title>
        <authorList>
            <person name="Grozner D."/>
            <person name="Forro B."/>
            <person name="Sulyok K.M."/>
            <person name="Marton S."/>
            <person name="Kreizinger Z."/>
            <person name="Banyai K."/>
            <person name="Gyuranecz M."/>
        </authorList>
    </citation>
    <scope>NUCLEOTIDE SEQUENCE [LARGE SCALE GENOMIC DNA]</scope>
    <source>
        <strain evidence="3">ATCC 49234</strain>
    </source>
</reference>
<dbReference type="RefSeq" id="WP_033178861.1">
    <property type="nucleotide sequence ID" value="NZ_CP030140.1"/>
</dbReference>
<evidence type="ECO:0000313" key="2">
    <source>
        <dbReference type="EMBL" id="AWX69199.1"/>
    </source>
</evidence>
<dbReference type="AlphaFoldDB" id="A0A2Z4NCC3"/>
<name>A0A2Z4NCC3_9BACT</name>
<proteinExistence type="predicted"/>
<gene>
    <name evidence="2" type="ORF">DP065_00265</name>
</gene>
<dbReference type="Proteomes" id="UP000250218">
    <property type="component" value="Chromosome"/>
</dbReference>
<dbReference type="KEGG" id="mane:DP065_00265"/>
<keyword evidence="3" id="KW-1185">Reference proteome</keyword>
<accession>A0A2Z4NCC3</accession>
<keyword evidence="1" id="KW-0812">Transmembrane</keyword>
<feature type="transmembrane region" description="Helical" evidence="1">
    <location>
        <begin position="60"/>
        <end position="83"/>
    </location>
</feature>
<sequence>MEKIKLKTLLDNKKKRSYYALYIISNIFSFGSFLPMILMFVCVGIMISNIDDHNIVNQCMIGIYVAIGLVFFMIGALIVITLIKGRKKICSILYYLAQKTNKHHYRRMFNFYKFDLYGSSIDYSIEVKNLEIIESKNNN</sequence>